<organism evidence="1 2">
    <name type="scientific">Danio rerio</name>
    <name type="common">Zebrafish</name>
    <name type="synonym">Brachydanio rerio</name>
    <dbReference type="NCBI Taxonomy" id="7955"/>
    <lineage>
        <taxon>Eukaryota</taxon>
        <taxon>Metazoa</taxon>
        <taxon>Chordata</taxon>
        <taxon>Craniata</taxon>
        <taxon>Vertebrata</taxon>
        <taxon>Euteleostomi</taxon>
        <taxon>Actinopterygii</taxon>
        <taxon>Neopterygii</taxon>
        <taxon>Teleostei</taxon>
        <taxon>Ostariophysi</taxon>
        <taxon>Cypriniformes</taxon>
        <taxon>Danionidae</taxon>
        <taxon>Danioninae</taxon>
        <taxon>Danio</taxon>
    </lineage>
</organism>
<gene>
    <name evidence="2" type="primary">LOC141379813</name>
</gene>
<protein>
    <submittedName>
        <fullName evidence="2">Uncharacterized protein</fullName>
    </submittedName>
</protein>
<reference evidence="2" key="1">
    <citation type="submission" date="2025-08" db="UniProtKB">
        <authorList>
            <consortium name="RefSeq"/>
        </authorList>
    </citation>
    <scope>IDENTIFICATION</scope>
    <source>
        <strain evidence="2">Tuebingen</strain>
        <tissue evidence="2">Fibroblasts and whole tissue</tissue>
    </source>
</reference>
<accession>A0AC58IAB0</accession>
<keyword evidence="1" id="KW-1185">Reference proteome</keyword>
<dbReference type="RefSeq" id="XP_073791163.1">
    <property type="nucleotide sequence ID" value="XM_073935062.1"/>
</dbReference>
<proteinExistence type="predicted"/>
<dbReference type="Proteomes" id="UP000000437">
    <property type="component" value="Chromosome 21"/>
</dbReference>
<name>A0AC58IAB0_DANRE</name>
<evidence type="ECO:0000313" key="1">
    <source>
        <dbReference type="Proteomes" id="UP000000437"/>
    </source>
</evidence>
<sequence length="1496" mass="171222">MASRRKVTSGKQARKGLRSQKPVLEEVAWDTMDEEETASAEGAEAMSPRVKPESKGMESDVVALMRTFLTAQSKREEGLIYELRGLRESLQRSVIPETSPSQSLRLDLPTPAASRIRGPSVMQNPTLSTQRAADSPPPPPMRPESRMPAFQEGEDVENYLRRFERLAKTWGWPEEEWANRLVPLLTGKALEAYLAMDEDRAEVYKDLREALMAKFNLSTETYRQRFRQTSIPAGETPTETYNRLKGLYKRWIRPEQCTKEEVGEAIILEQLLRVLPLEVRTWVREHEPTDGLNAAKLAVQYLNAHRGGQMYARSTPTRGAKHTDTSGKGTVSVFPTKKLICYYCQQEGHKASNCPVRKPKLTSLCYVPREGDVKDKVTYTNRHIDVTVNGQNINALIDTGSTFTLIKQCYIPRNTIDFTHTQNIQCVHGDKKDYPTTEVTLVINDQPYLMSVGVVDALPVGMVLGWDLPVLNELLSNAVESTNVYDDISCPVLTRSQTRAGLEPLPAMDDSLIQGEGGKPKKSRRQRRLEKQLGSPIVEVSTEGLKVTEWDIPKNIAQLQAEDVTLKPLFSKVCEGEKQIETLGAEKYVIEKDVLYVLSDGVKRLVVPTCCRSLILHLAHTIPWSGHLAHQKTYQRIGTRFYWPSMYTDVHTYCSTCIVCQKTSSVHRSARVPLHPLPVIETPFKRIAMDIVGPLERSSTGNQYILVICDYATRYPEAFPLRSITTAKVITALTQLFSRVGFPQEIITDQGTNFTSRLMQLLHKQLGIHSIRTSPYHPQTDGLVERFNQTLKRMLRKFVSDNGKDWDKWLPFLLYAYREVPQASTGFSPFELLYGWQVQGPLDLVKRSWEASSTTAEGETNIVKFVLQMRDRLEKYREQAQENLEEAQKNQKLWYDKWSRRREYQPGQKVLLLLPSSTNKLLAKWQGPYEITKKKGPVTYEVFHPDKGKKNQTYHVNLLKEWREPGPELKKGMLACKVETPEAEDDDKVDFETPEHLQSAVSLEHLQERQRVELTEVLNTYPELQRGRPGRTNLVEHKICLTEATPIRQRPYRVPESLIKPLKEELKMMLEMDIIEPSTSAWSSPIVIVPKKDGTLRVCLDFRKLNAVSKFDAYPMPRIDELVERIGRAKYITTLDLCKGYWQVPLEKTSREYTAFRTPVGLYHFKTMPFGLHGAPATFQRLMNQVLRNCEEYSAAYLDDVVIYSTTWTDHVHHLHTILQKIQRAGLTLNVAKCEWARQETRYLGFQLGNGEIRPQVDKVEALRNCPRPRTKKEVRSFLGLVGWYRRFIPQFSEKAAPLTNLTAKAIKNPVPWTEECEKAFITLKERMCTVPVLRSPDFTKKFLVQVDASARGIGAVLMQEDEGQEHPILYLSRKLLPRETRYATIEKEGLAIKWALDSLRYYLMGREFTLETDHRALTWINTMKDQNARVTRWYLSLQPFKFNVRYKAGKSNVTADYLSRLPDVGNLGEVGGNVTKEFVTGLRQSCTPTYSRTHT</sequence>
<evidence type="ECO:0000313" key="2">
    <source>
        <dbReference type="RefSeq" id="XP_073791163.1"/>
    </source>
</evidence>